<dbReference type="GO" id="GO:0004075">
    <property type="term" value="F:biotin carboxylase activity"/>
    <property type="evidence" value="ECO:0007669"/>
    <property type="project" value="UniProtKB-EC"/>
</dbReference>
<dbReference type="InterPro" id="IPR011054">
    <property type="entry name" value="Rudment_hybrid_motif"/>
</dbReference>
<keyword evidence="3 10" id="KW-0436">Ligase</keyword>
<dbReference type="SUPFAM" id="SSF52440">
    <property type="entry name" value="PreATP-grasp domain"/>
    <property type="match status" value="1"/>
</dbReference>
<dbReference type="EMBL" id="LAXI01000019">
    <property type="protein sequence ID" value="KRS15728.1"/>
    <property type="molecule type" value="Genomic_DNA"/>
</dbReference>
<evidence type="ECO:0000256" key="6">
    <source>
        <dbReference type="ARBA" id="ARBA00048600"/>
    </source>
</evidence>
<evidence type="ECO:0000256" key="7">
    <source>
        <dbReference type="PROSITE-ProRule" id="PRU00409"/>
    </source>
</evidence>
<dbReference type="STRING" id="540747.SAMN04488031_10628"/>
<evidence type="ECO:0000256" key="5">
    <source>
        <dbReference type="ARBA" id="ARBA00022840"/>
    </source>
</evidence>
<evidence type="ECO:0000313" key="13">
    <source>
        <dbReference type="Proteomes" id="UP000325785"/>
    </source>
</evidence>
<dbReference type="InterPro" id="IPR005482">
    <property type="entry name" value="Biotin_COase_C"/>
</dbReference>
<keyword evidence="12" id="KW-1185">Reference proteome</keyword>
<dbReference type="InterPro" id="IPR051602">
    <property type="entry name" value="ACC_Biotin_Carboxylase"/>
</dbReference>
<dbReference type="RefSeq" id="WP_057819586.1">
    <property type="nucleotide sequence ID" value="NZ_CP031598.1"/>
</dbReference>
<dbReference type="InterPro" id="IPR005479">
    <property type="entry name" value="CPAse_ATP-bd"/>
</dbReference>
<evidence type="ECO:0000313" key="11">
    <source>
        <dbReference type="EMBL" id="QEW25140.1"/>
    </source>
</evidence>
<dbReference type="PROSITE" id="PS50975">
    <property type="entry name" value="ATP_GRASP"/>
    <property type="match status" value="1"/>
</dbReference>
<dbReference type="PANTHER" id="PTHR48095:SF2">
    <property type="entry name" value="BIOTIN CARBOXYLASE, CHLOROPLASTIC"/>
    <property type="match status" value="1"/>
</dbReference>
<evidence type="ECO:0000259" key="9">
    <source>
        <dbReference type="PROSITE" id="PS50979"/>
    </source>
</evidence>
<dbReference type="SMART" id="SM00878">
    <property type="entry name" value="Biotin_carb_C"/>
    <property type="match status" value="1"/>
</dbReference>
<dbReference type="FunFam" id="3.30.1490.20:FF:000003">
    <property type="entry name" value="acetyl-CoA carboxylase isoform X1"/>
    <property type="match status" value="1"/>
</dbReference>
<dbReference type="InterPro" id="IPR011761">
    <property type="entry name" value="ATP-grasp"/>
</dbReference>
<dbReference type="NCBIfam" id="NF006367">
    <property type="entry name" value="PRK08591.1"/>
    <property type="match status" value="1"/>
</dbReference>
<gene>
    <name evidence="11" type="primary">accC_2</name>
    <name evidence="11" type="ORF">RIdsm_00925</name>
    <name evidence="10" type="ORF">XM52_21925</name>
</gene>
<evidence type="ECO:0000256" key="4">
    <source>
        <dbReference type="ARBA" id="ARBA00022741"/>
    </source>
</evidence>
<accession>A0A0T5P3R4</accession>
<dbReference type="Gene3D" id="3.30.470.20">
    <property type="entry name" value="ATP-grasp fold, B domain"/>
    <property type="match status" value="1"/>
</dbReference>
<dbReference type="AlphaFoldDB" id="A0A0T5P3R4"/>
<dbReference type="EC" id="6.3.4.14" evidence="2"/>
<dbReference type="Proteomes" id="UP000325785">
    <property type="component" value="Chromosome"/>
</dbReference>
<name>A0A0T5P3R4_9RHOB</name>
<sequence>MTKFKRVFIANRGEIAVRVIKACEEAGLETVVGVSEADTDSLAAKLATRAVCIGPAPSGASYLDIDTVITAALGTGCEALHPGYGFLAENADLSAACAEHRITFVGPDAETIRSLGDKVSARSLAEKAGVPVVPGRDDLSSFEDALAAAEETGFPVLLKAAKGGGGRGMQVVEEAGKLKSAYDTAKAEARAAFGDDTLYMERFVRLARHVEVQVLGDRHGNVIHLGERDCTLQRRHQKILEEGPATDVPAERIEEMRAAAVDLAKSVGYEGAGTVEFIYDRELGTFYFLEVNTRIQVEHPVTEMLTGVDLVLEQLRIAAGETLSLRQEDITLTGHVIECRINAESAAEGFRPSPGEITEWAVPEGEGIRLDTHCYKGYVVPPHYDSMLAKLIVSGADRADAIGRMREALAGFGLEGVDNTIPFLEALLERPEVQSDEISTRWVETVLEDPAFRERLEGGRR</sequence>
<reference evidence="11 13" key="2">
    <citation type="submission" date="2018-08" db="EMBL/GenBank/DDBJ databases">
        <title>Genetic Globetrotter - A new plasmid hitch-hiking vast phylogenetic and geographic distances.</title>
        <authorList>
            <person name="Vollmers J."/>
            <person name="Petersen J."/>
        </authorList>
    </citation>
    <scope>NUCLEOTIDE SEQUENCE [LARGE SCALE GENOMIC DNA]</scope>
    <source>
        <strain evidence="11 13">DSM 26383</strain>
    </source>
</reference>
<dbReference type="GO" id="GO:0046872">
    <property type="term" value="F:metal ion binding"/>
    <property type="evidence" value="ECO:0007669"/>
    <property type="project" value="InterPro"/>
</dbReference>
<dbReference type="GO" id="GO:0005524">
    <property type="term" value="F:ATP binding"/>
    <property type="evidence" value="ECO:0007669"/>
    <property type="project" value="UniProtKB-UniRule"/>
</dbReference>
<dbReference type="InterPro" id="IPR011764">
    <property type="entry name" value="Biotin_carboxylation_dom"/>
</dbReference>
<reference evidence="10 12" key="1">
    <citation type="submission" date="2015-04" db="EMBL/GenBank/DDBJ databases">
        <title>The draft genome sequence of Roseovarius indicus B108T.</title>
        <authorList>
            <person name="Li G."/>
            <person name="Lai Q."/>
            <person name="Shao Z."/>
            <person name="Yan P."/>
        </authorList>
    </citation>
    <scope>NUCLEOTIDE SEQUENCE [LARGE SCALE GENOMIC DNA]</scope>
    <source>
        <strain evidence="10 12">B108</strain>
    </source>
</reference>
<dbReference type="PATRIC" id="fig|540747.5.peg.2158"/>
<dbReference type="OrthoDB" id="9763189at2"/>
<dbReference type="EMBL" id="CP031598">
    <property type="protein sequence ID" value="QEW25140.1"/>
    <property type="molecule type" value="Genomic_DNA"/>
</dbReference>
<protein>
    <recommendedName>
        <fullName evidence="2">biotin carboxylase</fullName>
        <ecNumber evidence="2">6.3.4.14</ecNumber>
    </recommendedName>
</protein>
<dbReference type="InterPro" id="IPR016185">
    <property type="entry name" value="PreATP-grasp_dom_sf"/>
</dbReference>
<dbReference type="KEGG" id="rid:RIdsm_00925"/>
<dbReference type="SUPFAM" id="SSF51246">
    <property type="entry name" value="Rudiment single hybrid motif"/>
    <property type="match status" value="1"/>
</dbReference>
<dbReference type="InterPro" id="IPR005481">
    <property type="entry name" value="BC-like_N"/>
</dbReference>
<feature type="domain" description="Biotin carboxylation" evidence="9">
    <location>
        <begin position="3"/>
        <end position="448"/>
    </location>
</feature>
<proteinExistence type="predicted"/>
<evidence type="ECO:0000256" key="3">
    <source>
        <dbReference type="ARBA" id="ARBA00022598"/>
    </source>
</evidence>
<dbReference type="Proteomes" id="UP000051401">
    <property type="component" value="Unassembled WGS sequence"/>
</dbReference>
<dbReference type="PANTHER" id="PTHR48095">
    <property type="entry name" value="PYRUVATE CARBOXYLASE SUBUNIT A"/>
    <property type="match status" value="1"/>
</dbReference>
<dbReference type="PROSITE" id="PS00867">
    <property type="entry name" value="CPSASE_2"/>
    <property type="match status" value="1"/>
</dbReference>
<comment type="function">
    <text evidence="1">This protein is a component of the acetyl coenzyme A carboxylase complex; first, biotin carboxylase catalyzes the carboxylation of the carrier protein and then the transcarboxylase transfers the carboxyl group to form malonyl-CoA.</text>
</comment>
<evidence type="ECO:0000313" key="10">
    <source>
        <dbReference type="EMBL" id="KRS15728.1"/>
    </source>
</evidence>
<feature type="domain" description="ATP-grasp" evidence="8">
    <location>
        <begin position="122"/>
        <end position="319"/>
    </location>
</feature>
<dbReference type="PROSITE" id="PS50979">
    <property type="entry name" value="BC"/>
    <property type="match status" value="1"/>
</dbReference>
<dbReference type="SUPFAM" id="SSF56059">
    <property type="entry name" value="Glutathione synthetase ATP-binding domain-like"/>
    <property type="match status" value="1"/>
</dbReference>
<comment type="catalytic activity">
    <reaction evidence="6">
        <text>N(6)-biotinyl-L-lysyl-[protein] + hydrogencarbonate + ATP = N(6)-carboxybiotinyl-L-lysyl-[protein] + ADP + phosphate + H(+)</text>
        <dbReference type="Rhea" id="RHEA:13501"/>
        <dbReference type="Rhea" id="RHEA-COMP:10505"/>
        <dbReference type="Rhea" id="RHEA-COMP:10506"/>
        <dbReference type="ChEBI" id="CHEBI:15378"/>
        <dbReference type="ChEBI" id="CHEBI:17544"/>
        <dbReference type="ChEBI" id="CHEBI:30616"/>
        <dbReference type="ChEBI" id="CHEBI:43474"/>
        <dbReference type="ChEBI" id="CHEBI:83144"/>
        <dbReference type="ChEBI" id="CHEBI:83145"/>
        <dbReference type="ChEBI" id="CHEBI:456216"/>
        <dbReference type="EC" id="6.3.4.14"/>
    </reaction>
</comment>
<keyword evidence="5 7" id="KW-0067">ATP-binding</keyword>
<dbReference type="Pfam" id="PF00289">
    <property type="entry name" value="Biotin_carb_N"/>
    <property type="match status" value="1"/>
</dbReference>
<evidence type="ECO:0000256" key="2">
    <source>
        <dbReference type="ARBA" id="ARBA00013263"/>
    </source>
</evidence>
<dbReference type="Pfam" id="PF02785">
    <property type="entry name" value="Biotin_carb_C"/>
    <property type="match status" value="1"/>
</dbReference>
<evidence type="ECO:0000259" key="8">
    <source>
        <dbReference type="PROSITE" id="PS50975"/>
    </source>
</evidence>
<dbReference type="PROSITE" id="PS00866">
    <property type="entry name" value="CPSASE_1"/>
    <property type="match status" value="1"/>
</dbReference>
<keyword evidence="4 7" id="KW-0547">Nucleotide-binding</keyword>
<evidence type="ECO:0000313" key="12">
    <source>
        <dbReference type="Proteomes" id="UP000051401"/>
    </source>
</evidence>
<organism evidence="10 12">
    <name type="scientific">Roseovarius indicus</name>
    <dbReference type="NCBI Taxonomy" id="540747"/>
    <lineage>
        <taxon>Bacteria</taxon>
        <taxon>Pseudomonadati</taxon>
        <taxon>Pseudomonadota</taxon>
        <taxon>Alphaproteobacteria</taxon>
        <taxon>Rhodobacterales</taxon>
        <taxon>Roseobacteraceae</taxon>
        <taxon>Roseovarius</taxon>
    </lineage>
</organism>
<dbReference type="Pfam" id="PF02786">
    <property type="entry name" value="CPSase_L_D2"/>
    <property type="match status" value="1"/>
</dbReference>
<evidence type="ECO:0000256" key="1">
    <source>
        <dbReference type="ARBA" id="ARBA00003761"/>
    </source>
</evidence>